<name>A0ABQ0L570_MYCCL</name>
<protein>
    <submittedName>
        <fullName evidence="2">Uncharacterized protein</fullName>
    </submittedName>
</protein>
<dbReference type="Proteomes" id="UP000815677">
    <property type="component" value="Unassembled WGS sequence"/>
</dbReference>
<reference evidence="2" key="1">
    <citation type="submission" date="2014-09" db="EMBL/GenBank/DDBJ databases">
        <title>Genome sequence of the luminous mushroom Mycena chlorophos for searching fungal bioluminescence genes.</title>
        <authorList>
            <person name="Tanaka Y."/>
            <person name="Kasuga D."/>
            <person name="Oba Y."/>
            <person name="Hase S."/>
            <person name="Sato K."/>
            <person name="Oba Y."/>
            <person name="Sakakibara Y."/>
        </authorList>
    </citation>
    <scope>NUCLEOTIDE SEQUENCE</scope>
</reference>
<keyword evidence="3" id="KW-1185">Reference proteome</keyword>
<gene>
    <name evidence="2" type="ORF">MCHLO_03825</name>
</gene>
<evidence type="ECO:0000256" key="1">
    <source>
        <dbReference type="SAM" id="MobiDB-lite"/>
    </source>
</evidence>
<evidence type="ECO:0000313" key="3">
    <source>
        <dbReference type="Proteomes" id="UP000815677"/>
    </source>
</evidence>
<proteinExistence type="predicted"/>
<evidence type="ECO:0000313" key="2">
    <source>
        <dbReference type="EMBL" id="GAT46289.1"/>
    </source>
</evidence>
<accession>A0ABQ0L570</accession>
<feature type="compositionally biased region" description="Basic and acidic residues" evidence="1">
    <location>
        <begin position="84"/>
        <end position="96"/>
    </location>
</feature>
<dbReference type="EMBL" id="DF842209">
    <property type="protein sequence ID" value="GAT46289.1"/>
    <property type="molecule type" value="Genomic_DNA"/>
</dbReference>
<sequence length="107" mass="11677">MLKYPYPPEIGYFSVGLVEKEANLLHLRLRLEAVIKPVDTCSSAFVGPAGPSPKRLSAAGLGIGQLEPDSAAYGYGLIRDGVDSRRSRPVKRHSDSRTVTAWHPYTP</sequence>
<feature type="region of interest" description="Disordered" evidence="1">
    <location>
        <begin position="84"/>
        <end position="107"/>
    </location>
</feature>
<organism evidence="2 3">
    <name type="scientific">Mycena chlorophos</name>
    <name type="common">Agaric fungus</name>
    <name type="synonym">Agaricus chlorophos</name>
    <dbReference type="NCBI Taxonomy" id="658473"/>
    <lineage>
        <taxon>Eukaryota</taxon>
        <taxon>Fungi</taxon>
        <taxon>Dikarya</taxon>
        <taxon>Basidiomycota</taxon>
        <taxon>Agaricomycotina</taxon>
        <taxon>Agaricomycetes</taxon>
        <taxon>Agaricomycetidae</taxon>
        <taxon>Agaricales</taxon>
        <taxon>Marasmiineae</taxon>
        <taxon>Mycenaceae</taxon>
        <taxon>Mycena</taxon>
    </lineage>
</organism>